<proteinExistence type="predicted"/>
<dbReference type="GeneID" id="80550363"/>
<reference evidence="2" key="1">
    <citation type="journal article" date="2019" name="PLoS Pathog.">
        <title>Re-assessing the diversity of negative strand RNA viruses in insects.</title>
        <authorList>
            <person name="Kafer S."/>
            <person name="Paraskevopoulou S."/>
            <person name="Zirkel F."/>
            <person name="Wieseke N."/>
            <person name="Donath A."/>
            <person name="Petersen M."/>
            <person name="Jones T.C."/>
            <person name="Liu S."/>
            <person name="Zhou X."/>
            <person name="Middendorf M."/>
            <person name="Junglen S."/>
            <person name="Misof B."/>
            <person name="Drosten C."/>
        </authorList>
    </citation>
    <scope>NUCLEOTIDE SEQUENCE</scope>
    <source>
        <strain evidence="2">OKIAV247</strain>
    </source>
</reference>
<dbReference type="KEGG" id="vg:80550363"/>
<keyword evidence="1" id="KW-1133">Transmembrane helix</keyword>
<accession>A0A7D7JJ21</accession>
<feature type="transmembrane region" description="Helical" evidence="1">
    <location>
        <begin position="584"/>
        <end position="608"/>
    </location>
</feature>
<evidence type="ECO:0000313" key="3">
    <source>
        <dbReference type="Proteomes" id="UP000680021"/>
    </source>
</evidence>
<evidence type="ECO:0000256" key="1">
    <source>
        <dbReference type="SAM" id="Phobius"/>
    </source>
</evidence>
<keyword evidence="1" id="KW-0472">Membrane</keyword>
<dbReference type="Proteomes" id="UP000680021">
    <property type="component" value="Genome"/>
</dbReference>
<feature type="transmembrane region" description="Helical" evidence="1">
    <location>
        <begin position="1146"/>
        <end position="1174"/>
    </location>
</feature>
<sequence length="1242" mass="139914">MEAVWMLALFSLAHGQYLRELFDYGDKLSYINVNKLASFEQKTKEVINVLPESCDETGCHVKLSHTFNMIVDKGYGVSFGLEHAGIVNSSLQFTIENAYYNLSTEYMYTTPMAKVYYRLAFQNYDSQKYSDCVNNVGVEGFATSSDVQLSGTKDVDWAVAYRKSKTYSLGPYSSESISCGHYWPTTLTTCIEKAVIIRKDKGVMLYKLSDDIDLDFNIIANVNGAESIYRFSGDFNQPQQWVINSELTLEVNPVGTVVNPERMYMACLYKKTTSNLDYTCYKADSPPGKGVIPAAGLGKFQLVNLEDPTSIAFDKSQLSKEMIYSCNSVNKFTGKLKRGADIGLANDVHKIFDLDNSENLESTISIDYFVKDKPMGLKLGDTCCTKIDSPTDQFLEKVVDSYFQMDEAYKSKMVLPVAGIALTGSYPSQPIVSFRKLVRKPISVSLLSDGFTMVYDKKSFEIRNLKITTMVYYQGGAGSHFKLSFDFIGTPQNIKIESSHITLLTKELYVKKSGKYEDLIGFKNVGYLSKSPTICVGSSDNCVKPDHIDEKDPKDSVIDDNDDFDGNQMDKVLDLLHILFLNNWALSVLSFLILMVNVILMLVIFIMIAKLTRKFFTVLLCASMMKESTAFVTPNKGPLLGVTEFKTMYIYRFLTNPETRYKVDVNPAIEELINRVYNDKASRILQCMEFDPAIMVRSACEDHNCYTGRVIERNFTSNKDTLVTFYSSEVVGVEHGDSSRETFIKQVKDLYVNTTTSNNNCVQTWKKFIKFPKTYIRETVPHNYKPDFGLSTTKLAYISEDMKTGVVFEFIDSMTFYDEMDIIEIKEFGRDSAKHAISVGLVTDAGMLDELIVEYIKEQLVAPGGIIITTANRLKSRLITKLTYLIQCESPCRLKNPLNKKEILISKYFPIHNFDELAKLLNDEIAGTCKKESEVFLSKSLTLNGSSSVTIGTNALKKYIGLGCVNKGSTRSMVMDGVLVKDVIVTNDGIFDVTVGKGPLGLECHSTGIGLVCRHPSSNMLALITSGGSEFTSRSINYAGIKMNYLLDFSIVRMQPVLNSCKGSLFVDQNSKIQCSHDCCLTSKDNWLSFSVINAGDSYSMKGGKVLTQWQGDKNKILNYKGSSWCEYSGFTNSVKCLFEQYETTAIILLLLPIIVFLIYLGFLTLYSGILYCFSKNSKRDVGYLIRKRYKKRWFVQDMADNLSQGNLKFWARKIEDDSRELMTMGRNNKYSRRVKLVKPAV</sequence>
<organism evidence="2 3">
    <name type="scientific">Hemipteran phasma-related virus OKIAV247</name>
    <dbReference type="NCBI Taxonomy" id="2746303"/>
    <lineage>
        <taxon>Viruses</taxon>
        <taxon>Riboviria</taxon>
        <taxon>Orthornavirae</taxon>
        <taxon>Negarnaviricota</taxon>
        <taxon>Polyploviricotina</taxon>
        <taxon>Bunyaviricetes</taxon>
        <taxon>Elliovirales</taxon>
        <taxon>Phasmaviridae</taxon>
        <taxon>Feravirus</taxon>
        <taxon>Feravirus sp. 'hemipterus'</taxon>
    </lineage>
</organism>
<name>A0A7D7JJ21_9VIRU</name>
<evidence type="ECO:0000313" key="2">
    <source>
        <dbReference type="EMBL" id="QMP82393.1"/>
    </source>
</evidence>
<dbReference type="EMBL" id="MT153439">
    <property type="protein sequence ID" value="QMP82393.1"/>
    <property type="molecule type" value="Viral_cRNA"/>
</dbReference>
<keyword evidence="1" id="KW-0812">Transmembrane</keyword>
<protein>
    <submittedName>
        <fullName evidence="2">Glycoprotein</fullName>
    </submittedName>
</protein>
<dbReference type="RefSeq" id="YP_010840005.1">
    <property type="nucleotide sequence ID" value="NC_078327.1"/>
</dbReference>
<reference evidence="2" key="2">
    <citation type="submission" date="2020-03" db="EMBL/GenBank/DDBJ databases">
        <authorList>
            <person name="Kafer S."/>
            <person name="Paraskevopoulou S."/>
            <person name="Zirkel F."/>
            <person name="Wieseke N."/>
            <person name="Donath A."/>
            <person name="Petersen M."/>
            <person name="Jones T.C."/>
            <person name="Liu S."/>
            <person name="Zhou X."/>
            <person name="Middendorf M."/>
            <person name="Junglen S."/>
            <person name="Misof B."/>
            <person name="Drosten C."/>
        </authorList>
    </citation>
    <scope>NUCLEOTIDE SEQUENCE</scope>
    <source>
        <strain evidence="2">OKIAV247</strain>
    </source>
</reference>